<dbReference type="Proteomes" id="UP000075680">
    <property type="component" value="Unassembled WGS sequence"/>
</dbReference>
<gene>
    <name evidence="4" type="primary">fadR_3</name>
    <name evidence="4" type="ORF">AVENLUH5627_02815</name>
</gene>
<dbReference type="PATRIC" id="fig|52133.18.peg.2889"/>
<sequence>MVTIRKPKQSRSKNTYKSIVDAGFISVKNNGLDHTTVLKVCEIAGVGSGSFYEYFKNKEALFVEMQQHFIAELAKVIYEVIPTIQEMEIPEAIRSIFLHIGEFLAADENKYFYWLSVSSKYSTEASHVKAVKAINTLAIEYAVKHPEVLKIKNLKLMVYVLINSSVALTMNFFSSQNMGFTFEELIDCLIDITMSYIDDDRNKLKI</sequence>
<protein>
    <submittedName>
        <fullName evidence="4">Fatty acid metabolism regulator protein</fullName>
    </submittedName>
</protein>
<dbReference type="AlphaFoldDB" id="A0A150HL30"/>
<proteinExistence type="predicted"/>
<dbReference type="GO" id="GO:0003677">
    <property type="term" value="F:DNA binding"/>
    <property type="evidence" value="ECO:0007669"/>
    <property type="project" value="UniProtKB-UniRule"/>
</dbReference>
<dbReference type="InterPro" id="IPR001647">
    <property type="entry name" value="HTH_TetR"/>
</dbReference>
<dbReference type="InterPro" id="IPR009057">
    <property type="entry name" value="Homeodomain-like_sf"/>
</dbReference>
<keyword evidence="1 2" id="KW-0238">DNA-binding</keyword>
<feature type="DNA-binding region" description="H-T-H motif" evidence="2">
    <location>
        <begin position="36"/>
        <end position="55"/>
    </location>
</feature>
<dbReference type="RefSeq" id="WP_031234932.1">
    <property type="nucleotide sequence ID" value="NZ_JBATUC010000040.1"/>
</dbReference>
<name>A0A150HL30_9GAMM</name>
<dbReference type="PROSITE" id="PS50977">
    <property type="entry name" value="HTH_TETR_2"/>
    <property type="match status" value="1"/>
</dbReference>
<evidence type="ECO:0000256" key="2">
    <source>
        <dbReference type="PROSITE-ProRule" id="PRU00335"/>
    </source>
</evidence>
<organism evidence="4 5">
    <name type="scientific">Acinetobacter venetianus</name>
    <dbReference type="NCBI Taxonomy" id="52133"/>
    <lineage>
        <taxon>Bacteria</taxon>
        <taxon>Pseudomonadati</taxon>
        <taxon>Pseudomonadota</taxon>
        <taxon>Gammaproteobacteria</taxon>
        <taxon>Moraxellales</taxon>
        <taxon>Moraxellaceae</taxon>
        <taxon>Acinetobacter</taxon>
    </lineage>
</organism>
<evidence type="ECO:0000256" key="1">
    <source>
        <dbReference type="ARBA" id="ARBA00023125"/>
    </source>
</evidence>
<evidence type="ECO:0000313" key="4">
    <source>
        <dbReference type="EMBL" id="KXZ65348.1"/>
    </source>
</evidence>
<dbReference type="PANTHER" id="PTHR43479:SF11">
    <property type="entry name" value="ACREF_ENVCD OPERON REPRESSOR-RELATED"/>
    <property type="match status" value="1"/>
</dbReference>
<evidence type="ECO:0000259" key="3">
    <source>
        <dbReference type="PROSITE" id="PS50977"/>
    </source>
</evidence>
<comment type="caution">
    <text evidence="4">The sequence shown here is derived from an EMBL/GenBank/DDBJ whole genome shotgun (WGS) entry which is preliminary data.</text>
</comment>
<dbReference type="EMBL" id="JRUE01000218">
    <property type="protein sequence ID" value="KXZ65348.1"/>
    <property type="molecule type" value="Genomic_DNA"/>
</dbReference>
<dbReference type="Gene3D" id="1.10.357.10">
    <property type="entry name" value="Tetracycline Repressor, domain 2"/>
    <property type="match status" value="1"/>
</dbReference>
<dbReference type="InterPro" id="IPR023772">
    <property type="entry name" value="DNA-bd_HTH_TetR-type_CS"/>
</dbReference>
<dbReference type="Pfam" id="PF00440">
    <property type="entry name" value="TetR_N"/>
    <property type="match status" value="1"/>
</dbReference>
<accession>A0A150HL30</accession>
<feature type="domain" description="HTH tetR-type" evidence="3">
    <location>
        <begin position="13"/>
        <end position="73"/>
    </location>
</feature>
<dbReference type="InterPro" id="IPR050624">
    <property type="entry name" value="HTH-type_Tx_Regulator"/>
</dbReference>
<reference evidence="4 5" key="1">
    <citation type="journal article" date="2016" name="Sci. Rep.">
        <title>Genomic and phenotypic characterization of the species Acinetobacter venetianus.</title>
        <authorList>
            <person name="Fondi M."/>
            <person name="Maida I."/>
            <person name="Perrin E."/>
            <person name="Orlandini V."/>
            <person name="La Torre L."/>
            <person name="Bosi E."/>
            <person name="Negroni A."/>
            <person name="Zanaroli G."/>
            <person name="Fava F."/>
            <person name="Decorosi F."/>
            <person name="Giovannetti L."/>
            <person name="Viti C."/>
            <person name="Vaneechoutte M."/>
            <person name="Dijkshoorn L."/>
            <person name="Fani R."/>
        </authorList>
    </citation>
    <scope>NUCLEOTIDE SEQUENCE [LARGE SCALE GENOMIC DNA]</scope>
    <source>
        <strain evidence="4 5">LUH5627</strain>
    </source>
</reference>
<dbReference type="PANTHER" id="PTHR43479">
    <property type="entry name" value="ACREF/ENVCD OPERON REPRESSOR-RELATED"/>
    <property type="match status" value="1"/>
</dbReference>
<evidence type="ECO:0000313" key="5">
    <source>
        <dbReference type="Proteomes" id="UP000075680"/>
    </source>
</evidence>
<dbReference type="SUPFAM" id="SSF46689">
    <property type="entry name" value="Homeodomain-like"/>
    <property type="match status" value="1"/>
</dbReference>
<dbReference type="PROSITE" id="PS01081">
    <property type="entry name" value="HTH_TETR_1"/>
    <property type="match status" value="1"/>
</dbReference>